<keyword evidence="1" id="KW-0812">Transmembrane</keyword>
<proteinExistence type="predicted"/>
<dbReference type="EMBL" id="CP132942">
    <property type="protein sequence ID" value="XCB31403.1"/>
    <property type="molecule type" value="Genomic_DNA"/>
</dbReference>
<gene>
    <name evidence="2" type="ORF">RBB77_13150</name>
</gene>
<evidence type="ECO:0000256" key="1">
    <source>
        <dbReference type="SAM" id="Phobius"/>
    </source>
</evidence>
<feature type="transmembrane region" description="Helical" evidence="1">
    <location>
        <begin position="99"/>
        <end position="123"/>
    </location>
</feature>
<dbReference type="Pfam" id="PF14329">
    <property type="entry name" value="DUF4386"/>
    <property type="match status" value="1"/>
</dbReference>
<accession>A0AAU7ZL60</accession>
<feature type="transmembrane region" description="Helical" evidence="1">
    <location>
        <begin position="206"/>
        <end position="225"/>
    </location>
</feature>
<protein>
    <submittedName>
        <fullName evidence="2">DUF4386 domain-containing protein</fullName>
    </submittedName>
</protein>
<dbReference type="KEGG" id="tpsc:RBB77_13150"/>
<organism evidence="2">
    <name type="scientific">Tunturiibacter psychrotolerans</name>
    <dbReference type="NCBI Taxonomy" id="3069686"/>
    <lineage>
        <taxon>Bacteria</taxon>
        <taxon>Pseudomonadati</taxon>
        <taxon>Acidobacteriota</taxon>
        <taxon>Terriglobia</taxon>
        <taxon>Terriglobales</taxon>
        <taxon>Acidobacteriaceae</taxon>
        <taxon>Tunturiibacter</taxon>
    </lineage>
</organism>
<dbReference type="AlphaFoldDB" id="A0AAU7ZL60"/>
<dbReference type="RefSeq" id="WP_353062248.1">
    <property type="nucleotide sequence ID" value="NZ_CP132942.1"/>
</dbReference>
<keyword evidence="1" id="KW-1133">Transmembrane helix</keyword>
<feature type="transmembrane region" description="Helical" evidence="1">
    <location>
        <begin position="58"/>
        <end position="87"/>
    </location>
</feature>
<dbReference type="InterPro" id="IPR025495">
    <property type="entry name" value="DUF4386"/>
</dbReference>
<evidence type="ECO:0000313" key="2">
    <source>
        <dbReference type="EMBL" id="XCB31403.1"/>
    </source>
</evidence>
<feature type="transmembrane region" description="Helical" evidence="1">
    <location>
        <begin position="178"/>
        <end position="200"/>
    </location>
</feature>
<sequence>MKPASAAKSYDSVTLRQAALVAGFAYLLNPVSYAEFSIYPKLVVAGNADQTVQNISAHVGLLAAAILCYIVSFIGDIIIAWALYVLLAPVNRALSLLTAWFQLVYAGVALCAVFGLLEVYHLLATPYYLTLFGSGQLHAQVWLLLHSFHYEWSMSLIIFGIHLVLLGYLVYRSGYIPCLLGIALFIAGLGWMIAGLGPYFLPNANLDFTLITAFGEVFFTLWLWIRGWKVQEPTVNSQVDPITGVP</sequence>
<feature type="transmembrane region" description="Helical" evidence="1">
    <location>
        <begin position="152"/>
        <end position="171"/>
    </location>
</feature>
<reference evidence="2" key="1">
    <citation type="submission" date="2023-08" db="EMBL/GenBank/DDBJ databases">
        <authorList>
            <person name="Messyasz A."/>
            <person name="Mannisto M.K."/>
            <person name="Kerkhof L.J."/>
            <person name="Haggblom M."/>
        </authorList>
    </citation>
    <scope>NUCLEOTIDE SEQUENCE</scope>
    <source>
        <strain evidence="2">X5P6</strain>
    </source>
</reference>
<name>A0AAU7ZL60_9BACT</name>
<keyword evidence="1" id="KW-0472">Membrane</keyword>
<reference evidence="2" key="2">
    <citation type="journal article" date="2024" name="Environ. Microbiol.">
        <title>Genome analysis and description of Tunturibacter gen. nov. expands the diversity of Terriglobia in tundra soils.</title>
        <authorList>
            <person name="Messyasz A."/>
            <person name="Mannisto M.K."/>
            <person name="Kerkhof L.J."/>
            <person name="Haggblom M.M."/>
        </authorList>
    </citation>
    <scope>NUCLEOTIDE SEQUENCE</scope>
    <source>
        <strain evidence="2">X5P6</strain>
    </source>
</reference>